<proteinExistence type="inferred from homology"/>
<evidence type="ECO:0000256" key="3">
    <source>
        <dbReference type="ARBA" id="ARBA00022475"/>
    </source>
</evidence>
<dbReference type="InterPro" id="IPR051258">
    <property type="entry name" value="Diverse_Substrate_Transporter"/>
</dbReference>
<dbReference type="Proteomes" id="UP000176244">
    <property type="component" value="Unassembled WGS sequence"/>
</dbReference>
<feature type="transmembrane region" description="Helical" evidence="7">
    <location>
        <begin position="9"/>
        <end position="27"/>
    </location>
</feature>
<feature type="transmembrane region" description="Helical" evidence="7">
    <location>
        <begin position="99"/>
        <end position="116"/>
    </location>
</feature>
<evidence type="ECO:0000313" key="9">
    <source>
        <dbReference type="EMBL" id="OFV69519.1"/>
    </source>
</evidence>
<keyword evidence="4 7" id="KW-0812">Transmembrane</keyword>
<dbReference type="AlphaFoldDB" id="A0A1F2PDP6"/>
<feature type="transmembrane region" description="Helical" evidence="7">
    <location>
        <begin position="155"/>
        <end position="173"/>
    </location>
</feature>
<dbReference type="EMBL" id="LKEU01000039">
    <property type="protein sequence ID" value="OFV69519.1"/>
    <property type="molecule type" value="Genomic_DNA"/>
</dbReference>
<evidence type="ECO:0000256" key="7">
    <source>
        <dbReference type="SAM" id="Phobius"/>
    </source>
</evidence>
<feature type="transmembrane region" description="Helical" evidence="7">
    <location>
        <begin position="241"/>
        <end position="262"/>
    </location>
</feature>
<evidence type="ECO:0000256" key="1">
    <source>
        <dbReference type="ARBA" id="ARBA00004651"/>
    </source>
</evidence>
<dbReference type="Gene3D" id="1.10.3730.20">
    <property type="match status" value="1"/>
</dbReference>
<comment type="caution">
    <text evidence="9">The sequence shown here is derived from an EMBL/GenBank/DDBJ whole genome shotgun (WGS) entry which is preliminary data.</text>
</comment>
<feature type="transmembrane region" description="Helical" evidence="7">
    <location>
        <begin position="180"/>
        <end position="200"/>
    </location>
</feature>
<keyword evidence="6 7" id="KW-0472">Membrane</keyword>
<evidence type="ECO:0000313" key="10">
    <source>
        <dbReference type="Proteomes" id="UP000176244"/>
    </source>
</evidence>
<evidence type="ECO:0000256" key="6">
    <source>
        <dbReference type="ARBA" id="ARBA00023136"/>
    </source>
</evidence>
<dbReference type="GO" id="GO:0005886">
    <property type="term" value="C:plasma membrane"/>
    <property type="evidence" value="ECO:0007669"/>
    <property type="project" value="UniProtKB-SubCell"/>
</dbReference>
<dbReference type="InterPro" id="IPR037185">
    <property type="entry name" value="EmrE-like"/>
</dbReference>
<feature type="domain" description="EamA" evidence="8">
    <location>
        <begin position="10"/>
        <end position="140"/>
    </location>
</feature>
<organism evidence="9 10">
    <name type="scientific">Acetobacterium wieringae</name>
    <dbReference type="NCBI Taxonomy" id="52694"/>
    <lineage>
        <taxon>Bacteria</taxon>
        <taxon>Bacillati</taxon>
        <taxon>Bacillota</taxon>
        <taxon>Clostridia</taxon>
        <taxon>Eubacteriales</taxon>
        <taxon>Eubacteriaceae</taxon>
        <taxon>Acetobacterium</taxon>
    </lineage>
</organism>
<dbReference type="OrthoDB" id="9804865at2"/>
<feature type="transmembrane region" description="Helical" evidence="7">
    <location>
        <begin position="268"/>
        <end position="290"/>
    </location>
</feature>
<keyword evidence="3" id="KW-1003">Cell membrane</keyword>
<protein>
    <submittedName>
        <fullName evidence="9">Putative DMT superfamily transporter inner membrane protein</fullName>
    </submittedName>
</protein>
<feature type="transmembrane region" description="Helical" evidence="7">
    <location>
        <begin position="206"/>
        <end position="229"/>
    </location>
</feature>
<comment type="similarity">
    <text evidence="2">Belongs to the EamA transporter family.</text>
</comment>
<evidence type="ECO:0000256" key="2">
    <source>
        <dbReference type="ARBA" id="ARBA00007362"/>
    </source>
</evidence>
<keyword evidence="5 7" id="KW-1133">Transmembrane helix</keyword>
<reference evidence="9 10" key="1">
    <citation type="submission" date="2015-09" db="EMBL/GenBank/DDBJ databases">
        <title>Genome sequence of Acetobacterium wieringae DSM 1911.</title>
        <authorList>
            <person name="Poehlein A."/>
            <person name="Bengelsdorf F.R."/>
            <person name="Schiel-Bengelsdorf B."/>
            <person name="Duerre P."/>
            <person name="Daniel R."/>
        </authorList>
    </citation>
    <scope>NUCLEOTIDE SEQUENCE [LARGE SCALE GENOMIC DNA]</scope>
    <source>
        <strain evidence="9 10">DSM 1911</strain>
    </source>
</reference>
<dbReference type="SUPFAM" id="SSF103481">
    <property type="entry name" value="Multidrug resistance efflux transporter EmrE"/>
    <property type="match status" value="2"/>
</dbReference>
<name>A0A1F2PDP6_9FIRM</name>
<feature type="domain" description="EamA" evidence="8">
    <location>
        <begin position="151"/>
        <end position="282"/>
    </location>
</feature>
<evidence type="ECO:0000256" key="5">
    <source>
        <dbReference type="ARBA" id="ARBA00022989"/>
    </source>
</evidence>
<feature type="transmembrane region" description="Helical" evidence="7">
    <location>
        <begin position="39"/>
        <end position="57"/>
    </location>
</feature>
<dbReference type="Pfam" id="PF00892">
    <property type="entry name" value="EamA"/>
    <property type="match status" value="2"/>
</dbReference>
<accession>A0A1F2PDP6</accession>
<gene>
    <name evidence="9" type="ORF">ACWI_29740</name>
</gene>
<dbReference type="InterPro" id="IPR000620">
    <property type="entry name" value="EamA_dom"/>
</dbReference>
<dbReference type="PANTHER" id="PTHR42920">
    <property type="entry name" value="OS03G0707200 PROTEIN-RELATED"/>
    <property type="match status" value="1"/>
</dbReference>
<feature type="transmembrane region" description="Helical" evidence="7">
    <location>
        <begin position="128"/>
        <end position="149"/>
    </location>
</feature>
<dbReference type="STRING" id="52694.ACWI_29740"/>
<dbReference type="PANTHER" id="PTHR42920:SF5">
    <property type="entry name" value="EAMA DOMAIN-CONTAINING PROTEIN"/>
    <property type="match status" value="1"/>
</dbReference>
<comment type="subcellular location">
    <subcellularLocation>
        <location evidence="1">Cell membrane</location>
        <topology evidence="1">Multi-pass membrane protein</topology>
    </subcellularLocation>
</comment>
<sequence length="309" mass="33884">MEKIKKQALFADLGLVAVAFVWGSGFVASKNALDSMSPMMLMTVRFAVASLLSGFIFRKNLKNLSKDTIKAGCVIGFFLFTAFAAQMIGLQYMLAGKQAFLTATNVIMVPFIYWAVKKHRPDQYNFVAAFIMLLGLALLTIDFSVGFSFNPGDALTLLCALLYACHIVVVGIYSKEHDPFALTVIQLGFAAIVSLAYVLLTGEFTLAIPIPGLINGLYLGIFCTFLAFLGQTMAQKYTNSTHAAIILSLEAVFGSLLSIMILGEDFTLMMFLGCLVIFMGILTAETKWSFLKIAFLKTKRDNPEKITEI</sequence>
<dbReference type="RefSeq" id="WP_070372235.1">
    <property type="nucleotide sequence ID" value="NZ_LKEU01000039.1"/>
</dbReference>
<evidence type="ECO:0000259" key="8">
    <source>
        <dbReference type="Pfam" id="PF00892"/>
    </source>
</evidence>
<evidence type="ECO:0000256" key="4">
    <source>
        <dbReference type="ARBA" id="ARBA00022692"/>
    </source>
</evidence>
<feature type="transmembrane region" description="Helical" evidence="7">
    <location>
        <begin position="69"/>
        <end position="93"/>
    </location>
</feature>